<dbReference type="EMBL" id="VXIV02000895">
    <property type="protein sequence ID" value="KAF6035326.1"/>
    <property type="molecule type" value="Genomic_DNA"/>
</dbReference>
<dbReference type="InterPro" id="IPR012677">
    <property type="entry name" value="Nucleotide-bd_a/b_plait_sf"/>
</dbReference>
<feature type="compositionally biased region" description="Basic and acidic residues" evidence="2">
    <location>
        <begin position="290"/>
        <end position="314"/>
    </location>
</feature>
<dbReference type="Proteomes" id="UP000593567">
    <property type="component" value="Unassembled WGS sequence"/>
</dbReference>
<gene>
    <name evidence="4" type="ORF">EB796_006375</name>
</gene>
<protein>
    <recommendedName>
        <fullName evidence="3">RRM domain-containing protein</fullName>
    </recommendedName>
</protein>
<feature type="region of interest" description="Disordered" evidence="2">
    <location>
        <begin position="290"/>
        <end position="332"/>
    </location>
</feature>
<evidence type="ECO:0000259" key="3">
    <source>
        <dbReference type="PROSITE" id="PS50102"/>
    </source>
</evidence>
<dbReference type="SUPFAM" id="SSF54928">
    <property type="entry name" value="RNA-binding domain, RBD"/>
    <property type="match status" value="1"/>
</dbReference>
<sequence>MAHQPRDDDDDDEVAEELEEQNPDPLNQFLAVQHGQATVSFGDIDKGHEIRGVPRQLDGVVDDAVDLIIRVLRREVDADLDDLCEHIEVDLNLRRSSDTLPLEDSGPNGPFAILERLFSGVFYYYQFELDGYIREEEANNQIFSILNQYCMKVKDIIRGCLVADLQLKDDHQLSHLVSNLNLISRQIREALFKKVKISSLVEMKDIPNDVKEGVKKLFDKMLDKLKLCVVLQKQEMMNFLKHTAKIVRLTILIQDVLLQPPKPKSVAHFLKDFKSFEHTYKELRNLLGSPREKSGEKYSEDPSKLTLDTEKDVEGASGKDLGESFEESPSMTGAKRKVYKGLLSPPGAKAEQAADPELSQTALYLPSLPDSVTDRDLFDFFKQFGPLVDIVLPRDSYTGRKRGFGRVQFAKMEDAKKALDSKRSSGSFSEIKRSEKRYESKLEKEKLYIRVESPETQSLVQTICGPDSLHSLRAASAYFPLLFVPMTSPSLHLKP</sequence>
<feature type="compositionally biased region" description="Acidic residues" evidence="2">
    <location>
        <begin position="7"/>
        <end position="22"/>
    </location>
</feature>
<keyword evidence="1" id="KW-0694">RNA-binding</keyword>
<feature type="region of interest" description="Disordered" evidence="2">
    <location>
        <begin position="1"/>
        <end position="25"/>
    </location>
</feature>
<keyword evidence="5" id="KW-1185">Reference proteome</keyword>
<dbReference type="PANTHER" id="PTHR15241">
    <property type="entry name" value="TRANSFORMER-2-RELATED"/>
    <property type="match status" value="1"/>
</dbReference>
<evidence type="ECO:0000313" key="4">
    <source>
        <dbReference type="EMBL" id="KAF6035326.1"/>
    </source>
</evidence>
<dbReference type="Gene3D" id="3.30.70.330">
    <property type="match status" value="1"/>
</dbReference>
<dbReference type="PANTHER" id="PTHR15241:SF386">
    <property type="entry name" value="RNA-BINDING REGION RNP-1 DOMAIN-CONTAINING PROTEIN-RELATED"/>
    <property type="match status" value="1"/>
</dbReference>
<dbReference type="InterPro" id="IPR000504">
    <property type="entry name" value="RRM_dom"/>
</dbReference>
<feature type="domain" description="RRM" evidence="3">
    <location>
        <begin position="361"/>
        <end position="456"/>
    </location>
</feature>
<organism evidence="4 5">
    <name type="scientific">Bugula neritina</name>
    <name type="common">Brown bryozoan</name>
    <name type="synonym">Sertularia neritina</name>
    <dbReference type="NCBI Taxonomy" id="10212"/>
    <lineage>
        <taxon>Eukaryota</taxon>
        <taxon>Metazoa</taxon>
        <taxon>Spiralia</taxon>
        <taxon>Lophotrochozoa</taxon>
        <taxon>Bryozoa</taxon>
        <taxon>Gymnolaemata</taxon>
        <taxon>Cheilostomatida</taxon>
        <taxon>Flustrina</taxon>
        <taxon>Buguloidea</taxon>
        <taxon>Bugulidae</taxon>
        <taxon>Bugula</taxon>
    </lineage>
</organism>
<dbReference type="GO" id="GO:0003723">
    <property type="term" value="F:RNA binding"/>
    <property type="evidence" value="ECO:0007669"/>
    <property type="project" value="UniProtKB-UniRule"/>
</dbReference>
<dbReference type="OrthoDB" id="439808at2759"/>
<evidence type="ECO:0000256" key="1">
    <source>
        <dbReference type="PROSITE-ProRule" id="PRU00176"/>
    </source>
</evidence>
<comment type="caution">
    <text evidence="4">The sequence shown here is derived from an EMBL/GenBank/DDBJ whole genome shotgun (WGS) entry which is preliminary data.</text>
</comment>
<dbReference type="InterPro" id="IPR035979">
    <property type="entry name" value="RBD_domain_sf"/>
</dbReference>
<dbReference type="Pfam" id="PF00076">
    <property type="entry name" value="RRM_1"/>
    <property type="match status" value="1"/>
</dbReference>
<proteinExistence type="predicted"/>
<accession>A0A7J7KCR2</accession>
<evidence type="ECO:0000313" key="5">
    <source>
        <dbReference type="Proteomes" id="UP000593567"/>
    </source>
</evidence>
<reference evidence="4" key="1">
    <citation type="submission" date="2020-06" db="EMBL/GenBank/DDBJ databases">
        <title>Draft genome of Bugula neritina, a colonial animal packing powerful symbionts and potential medicines.</title>
        <authorList>
            <person name="Rayko M."/>
        </authorList>
    </citation>
    <scope>NUCLEOTIDE SEQUENCE [LARGE SCALE GENOMIC DNA]</scope>
    <source>
        <strain evidence="4">Kwan_BN1</strain>
    </source>
</reference>
<dbReference type="CDD" id="cd00590">
    <property type="entry name" value="RRM_SF"/>
    <property type="match status" value="1"/>
</dbReference>
<dbReference type="SMART" id="SM00360">
    <property type="entry name" value="RRM"/>
    <property type="match status" value="1"/>
</dbReference>
<evidence type="ECO:0000256" key="2">
    <source>
        <dbReference type="SAM" id="MobiDB-lite"/>
    </source>
</evidence>
<dbReference type="AlphaFoldDB" id="A0A7J7KCR2"/>
<dbReference type="PROSITE" id="PS50102">
    <property type="entry name" value="RRM"/>
    <property type="match status" value="1"/>
</dbReference>
<name>A0A7J7KCR2_BUGNE</name>